<dbReference type="OrthoDB" id="1731857at2759"/>
<keyword evidence="2" id="KW-0812">Transmembrane</keyword>
<evidence type="ECO:0000256" key="2">
    <source>
        <dbReference type="ARBA" id="ARBA00022692"/>
    </source>
</evidence>
<dbReference type="EMBL" id="JADFTS010000008">
    <property type="protein sequence ID" value="KAF9592312.1"/>
    <property type="molecule type" value="Genomic_DNA"/>
</dbReference>
<keyword evidence="4" id="KW-0472">Membrane</keyword>
<proteinExistence type="predicted"/>
<comment type="subcellular location">
    <subcellularLocation>
        <location evidence="1">Membrane</location>
        <topology evidence="1">Multi-pass membrane protein</topology>
    </subcellularLocation>
</comment>
<protein>
    <submittedName>
        <fullName evidence="5">Uncharacterized protein</fullName>
    </submittedName>
</protein>
<keyword evidence="6" id="KW-1185">Reference proteome</keyword>
<comment type="caution">
    <text evidence="5">The sequence shown here is derived from an EMBL/GenBank/DDBJ whole genome shotgun (WGS) entry which is preliminary data.</text>
</comment>
<sequence length="123" mass="13230">MDKFHASGRHCYLDSGKFGDCFKSIRSCIVTLGIWTTSNNWSLGCNGVLGGFVAITFGCSMIVDPLEAMQLHGRRGAWGLIFTGLFAKEEFIVQAYIMMQGLSAWGLNNSLSDDGGFGGGCSD</sequence>
<keyword evidence="3" id="KW-1133">Transmembrane helix</keyword>
<dbReference type="Gene3D" id="1.10.3430.10">
    <property type="entry name" value="Ammonium transporter AmtB like domains"/>
    <property type="match status" value="1"/>
</dbReference>
<dbReference type="SUPFAM" id="SSF111352">
    <property type="entry name" value="Ammonium transporter"/>
    <property type="match status" value="1"/>
</dbReference>
<dbReference type="InterPro" id="IPR029020">
    <property type="entry name" value="Ammonium/urea_transptr"/>
</dbReference>
<evidence type="ECO:0000313" key="6">
    <source>
        <dbReference type="Proteomes" id="UP000631114"/>
    </source>
</evidence>
<dbReference type="GO" id="GO:0016020">
    <property type="term" value="C:membrane"/>
    <property type="evidence" value="ECO:0007669"/>
    <property type="project" value="UniProtKB-SubCell"/>
</dbReference>
<reference evidence="5 6" key="1">
    <citation type="submission" date="2020-10" db="EMBL/GenBank/DDBJ databases">
        <title>The Coptis chinensis genome and diversification of protoberbering-type alkaloids.</title>
        <authorList>
            <person name="Wang B."/>
            <person name="Shu S."/>
            <person name="Song C."/>
            <person name="Liu Y."/>
        </authorList>
    </citation>
    <scope>NUCLEOTIDE SEQUENCE [LARGE SCALE GENOMIC DNA]</scope>
    <source>
        <strain evidence="5">HL-2020</strain>
        <tissue evidence="5">Leaf</tissue>
    </source>
</reference>
<evidence type="ECO:0000256" key="3">
    <source>
        <dbReference type="ARBA" id="ARBA00022989"/>
    </source>
</evidence>
<evidence type="ECO:0000256" key="4">
    <source>
        <dbReference type="ARBA" id="ARBA00023136"/>
    </source>
</evidence>
<dbReference type="Proteomes" id="UP000631114">
    <property type="component" value="Unassembled WGS sequence"/>
</dbReference>
<gene>
    <name evidence="5" type="ORF">IFM89_014220</name>
</gene>
<dbReference type="AlphaFoldDB" id="A0A835LH54"/>
<name>A0A835LH54_9MAGN</name>
<evidence type="ECO:0000313" key="5">
    <source>
        <dbReference type="EMBL" id="KAF9592312.1"/>
    </source>
</evidence>
<evidence type="ECO:0000256" key="1">
    <source>
        <dbReference type="ARBA" id="ARBA00004141"/>
    </source>
</evidence>
<accession>A0A835LH54</accession>
<organism evidence="5 6">
    <name type="scientific">Coptis chinensis</name>
    <dbReference type="NCBI Taxonomy" id="261450"/>
    <lineage>
        <taxon>Eukaryota</taxon>
        <taxon>Viridiplantae</taxon>
        <taxon>Streptophyta</taxon>
        <taxon>Embryophyta</taxon>
        <taxon>Tracheophyta</taxon>
        <taxon>Spermatophyta</taxon>
        <taxon>Magnoliopsida</taxon>
        <taxon>Ranunculales</taxon>
        <taxon>Ranunculaceae</taxon>
        <taxon>Coptidoideae</taxon>
        <taxon>Coptis</taxon>
    </lineage>
</organism>